<proteinExistence type="inferred from homology"/>
<dbReference type="EMBL" id="FXBJ01000002">
    <property type="protein sequence ID" value="SMH32859.1"/>
    <property type="molecule type" value="Genomic_DNA"/>
</dbReference>
<keyword evidence="9" id="KW-1185">Reference proteome</keyword>
<evidence type="ECO:0000256" key="4">
    <source>
        <dbReference type="ARBA" id="ARBA00023065"/>
    </source>
</evidence>
<keyword evidence="2 7" id="KW-0813">Transport</keyword>
<dbReference type="InterPro" id="IPR000711">
    <property type="entry name" value="ATPase_OSCP/dsu"/>
</dbReference>
<evidence type="ECO:0000256" key="7">
    <source>
        <dbReference type="HAMAP-Rule" id="MF_01416"/>
    </source>
</evidence>
<dbReference type="Pfam" id="PF00213">
    <property type="entry name" value="OSCP"/>
    <property type="match status" value="1"/>
</dbReference>
<accession>A0A1X7N7D7</accession>
<evidence type="ECO:0000256" key="1">
    <source>
        <dbReference type="ARBA" id="ARBA00004370"/>
    </source>
</evidence>
<organism evidence="8 9">
    <name type="scientific">Carnobacterium iners</name>
    <dbReference type="NCBI Taxonomy" id="1073423"/>
    <lineage>
        <taxon>Bacteria</taxon>
        <taxon>Bacillati</taxon>
        <taxon>Bacillota</taxon>
        <taxon>Bacilli</taxon>
        <taxon>Lactobacillales</taxon>
        <taxon>Carnobacteriaceae</taxon>
        <taxon>Carnobacterium</taxon>
    </lineage>
</organism>
<evidence type="ECO:0000256" key="6">
    <source>
        <dbReference type="ARBA" id="ARBA00023310"/>
    </source>
</evidence>
<keyword evidence="6 7" id="KW-0066">ATP synthesis</keyword>
<dbReference type="PRINTS" id="PR00125">
    <property type="entry name" value="ATPASEDELTA"/>
</dbReference>
<dbReference type="STRING" id="1073423.SAMN04488700_1457"/>
<sequence length="191" mass="22317">MISTLKGWPIQMRLNSNMNPSQLAKAFYYNAIENDTEDIVFDNLMDVRQIYYGNSNLSDFFNNRDVAQTDKEKILSEMTENFILDVQQFVQTIYDFRKMNKMLSIIHEYEILHDHENRTVIAKVTTAVPLQKVQEEKLKEVFSKRFNAKKILLDKIQDSSVIGGVIVEIENTVFDGSIRTNLEKLEKQIIK</sequence>
<dbReference type="GO" id="GO:0045259">
    <property type="term" value="C:proton-transporting ATP synthase complex"/>
    <property type="evidence" value="ECO:0007669"/>
    <property type="project" value="UniProtKB-KW"/>
</dbReference>
<dbReference type="NCBIfam" id="TIGR01145">
    <property type="entry name" value="ATP_synt_delta"/>
    <property type="match status" value="1"/>
</dbReference>
<dbReference type="SUPFAM" id="SSF47928">
    <property type="entry name" value="N-terminal domain of the delta subunit of the F1F0-ATP synthase"/>
    <property type="match status" value="1"/>
</dbReference>
<dbReference type="Proteomes" id="UP000193435">
    <property type="component" value="Unassembled WGS sequence"/>
</dbReference>
<protein>
    <recommendedName>
        <fullName evidence="7">ATP synthase subunit delta</fullName>
    </recommendedName>
    <alternativeName>
        <fullName evidence="7">ATP synthase F(1) sector subunit delta</fullName>
    </alternativeName>
    <alternativeName>
        <fullName evidence="7">F-type ATPase subunit delta</fullName>
        <shortName evidence="7">F-ATPase subunit delta</shortName>
    </alternativeName>
</protein>
<evidence type="ECO:0000313" key="8">
    <source>
        <dbReference type="EMBL" id="SMH32859.1"/>
    </source>
</evidence>
<dbReference type="InterPro" id="IPR026015">
    <property type="entry name" value="ATP_synth_OSCP/delta_N_sf"/>
</dbReference>
<comment type="similarity">
    <text evidence="7">Belongs to the ATPase delta chain family.</text>
</comment>
<dbReference type="GO" id="GO:0046933">
    <property type="term" value="F:proton-transporting ATP synthase activity, rotational mechanism"/>
    <property type="evidence" value="ECO:0007669"/>
    <property type="project" value="UniProtKB-UniRule"/>
</dbReference>
<comment type="function">
    <text evidence="7">F(1)F(0) ATP synthase produces ATP from ADP in the presence of a proton or sodium gradient. F-type ATPases consist of two structural domains, F(1) containing the extramembraneous catalytic core and F(0) containing the membrane proton channel, linked together by a central stalk and a peripheral stalk. During catalysis, ATP synthesis in the catalytic domain of F(1) is coupled via a rotary mechanism of the central stalk subunits to proton translocation.</text>
</comment>
<dbReference type="HAMAP" id="MF_01416">
    <property type="entry name" value="ATP_synth_delta_bact"/>
    <property type="match status" value="1"/>
</dbReference>
<dbReference type="GO" id="GO:0005886">
    <property type="term" value="C:plasma membrane"/>
    <property type="evidence" value="ECO:0007669"/>
    <property type="project" value="UniProtKB-SubCell"/>
</dbReference>
<keyword evidence="7" id="KW-0139">CF(1)</keyword>
<name>A0A1X7N7D7_9LACT</name>
<gene>
    <name evidence="7" type="primary">atpH</name>
    <name evidence="8" type="ORF">SAMN04488700_1457</name>
</gene>
<keyword evidence="4 7" id="KW-0406">Ion transport</keyword>
<dbReference type="PANTHER" id="PTHR11910">
    <property type="entry name" value="ATP SYNTHASE DELTA CHAIN"/>
    <property type="match status" value="1"/>
</dbReference>
<comment type="subcellular location">
    <subcellularLocation>
        <location evidence="7">Cell membrane</location>
        <topology evidence="7">Peripheral membrane protein</topology>
    </subcellularLocation>
    <subcellularLocation>
        <location evidence="1">Membrane</location>
    </subcellularLocation>
</comment>
<evidence type="ECO:0000313" key="9">
    <source>
        <dbReference type="Proteomes" id="UP000193435"/>
    </source>
</evidence>
<keyword evidence="7" id="KW-1003">Cell membrane</keyword>
<dbReference type="AlphaFoldDB" id="A0A1X7N7D7"/>
<keyword evidence="5 7" id="KW-0472">Membrane</keyword>
<evidence type="ECO:0000256" key="5">
    <source>
        <dbReference type="ARBA" id="ARBA00023136"/>
    </source>
</evidence>
<reference evidence="8 9" key="1">
    <citation type="submission" date="2017-04" db="EMBL/GenBank/DDBJ databases">
        <authorList>
            <person name="Afonso C.L."/>
            <person name="Miller P.J."/>
            <person name="Scott M.A."/>
            <person name="Spackman E."/>
            <person name="Goraichik I."/>
            <person name="Dimitrov K.M."/>
            <person name="Suarez D.L."/>
            <person name="Swayne D.E."/>
        </authorList>
    </citation>
    <scope>NUCLEOTIDE SEQUENCE [LARGE SCALE GENOMIC DNA]</scope>
    <source>
        <strain evidence="8 9">LMG26642</strain>
    </source>
</reference>
<evidence type="ECO:0000256" key="2">
    <source>
        <dbReference type="ARBA" id="ARBA00022448"/>
    </source>
</evidence>
<dbReference type="Gene3D" id="1.10.520.20">
    <property type="entry name" value="N-terminal domain of the delta subunit of the F1F0-ATP synthase"/>
    <property type="match status" value="1"/>
</dbReference>
<comment type="function">
    <text evidence="7">This protein is part of the stalk that links CF(0) to CF(1). It either transmits conformational changes from CF(0) to CF(1) or is implicated in proton conduction.</text>
</comment>
<keyword evidence="3 7" id="KW-0375">Hydrogen ion transport</keyword>
<evidence type="ECO:0000256" key="3">
    <source>
        <dbReference type="ARBA" id="ARBA00022781"/>
    </source>
</evidence>